<feature type="compositionally biased region" description="Basic and acidic residues" evidence="1">
    <location>
        <begin position="74"/>
        <end position="85"/>
    </location>
</feature>
<evidence type="ECO:0000313" key="3">
    <source>
        <dbReference type="Proteomes" id="UP000053477"/>
    </source>
</evidence>
<sequence>MTMIQMGCQRMLCLKNDAELTAQCFRPVCSTNQLKWAFDLGTMRQSLSGQMFQVYSSMPSAMRSTQYPANNDRPAVRKPDTRELQSRGNLIGGSKHETHRDRRESGQNSSRKVLRVNLSGLEVWTVWLSSDSLEDEVICTRSCDIHRASRHGCTCKCPVDEALVASQENPEDIPRCFSREARPICVPLAVQNSALPSIRGR</sequence>
<feature type="compositionally biased region" description="Basic and acidic residues" evidence="1">
    <location>
        <begin position="94"/>
        <end position="105"/>
    </location>
</feature>
<dbReference type="Proteomes" id="UP000053477">
    <property type="component" value="Unassembled WGS sequence"/>
</dbReference>
<organism evidence="2 3">
    <name type="scientific">Schizopora paradoxa</name>
    <dbReference type="NCBI Taxonomy" id="27342"/>
    <lineage>
        <taxon>Eukaryota</taxon>
        <taxon>Fungi</taxon>
        <taxon>Dikarya</taxon>
        <taxon>Basidiomycota</taxon>
        <taxon>Agaricomycotina</taxon>
        <taxon>Agaricomycetes</taxon>
        <taxon>Hymenochaetales</taxon>
        <taxon>Schizoporaceae</taxon>
        <taxon>Schizopora</taxon>
    </lineage>
</organism>
<dbReference type="InParanoid" id="A0A0H2RYD2"/>
<keyword evidence="3" id="KW-1185">Reference proteome</keyword>
<evidence type="ECO:0000313" key="2">
    <source>
        <dbReference type="EMBL" id="KLO17085.1"/>
    </source>
</evidence>
<proteinExistence type="predicted"/>
<feature type="region of interest" description="Disordered" evidence="1">
    <location>
        <begin position="63"/>
        <end position="110"/>
    </location>
</feature>
<dbReference type="AlphaFoldDB" id="A0A0H2RYD2"/>
<reference evidence="2 3" key="1">
    <citation type="submission" date="2015-04" db="EMBL/GenBank/DDBJ databases">
        <title>Complete genome sequence of Schizopora paradoxa KUC8140, a cosmopolitan wood degrader in East Asia.</title>
        <authorList>
            <consortium name="DOE Joint Genome Institute"/>
            <person name="Min B."/>
            <person name="Park H."/>
            <person name="Jang Y."/>
            <person name="Kim J.-J."/>
            <person name="Kim K.H."/>
            <person name="Pangilinan J."/>
            <person name="Lipzen A."/>
            <person name="Riley R."/>
            <person name="Grigoriev I.V."/>
            <person name="Spatafora J.W."/>
            <person name="Choi I.-G."/>
        </authorList>
    </citation>
    <scope>NUCLEOTIDE SEQUENCE [LARGE SCALE GENOMIC DNA]</scope>
    <source>
        <strain evidence="2 3">KUC8140</strain>
    </source>
</reference>
<protein>
    <submittedName>
        <fullName evidence="2">Uncharacterized protein</fullName>
    </submittedName>
</protein>
<evidence type="ECO:0000256" key="1">
    <source>
        <dbReference type="SAM" id="MobiDB-lite"/>
    </source>
</evidence>
<accession>A0A0H2RYD2</accession>
<name>A0A0H2RYD2_9AGAM</name>
<gene>
    <name evidence="2" type="ORF">SCHPADRAFT_180311</name>
</gene>
<dbReference type="EMBL" id="KQ085908">
    <property type="protein sequence ID" value="KLO17085.1"/>
    <property type="molecule type" value="Genomic_DNA"/>
</dbReference>